<dbReference type="GO" id="GO:0004888">
    <property type="term" value="F:transmembrane signaling receptor activity"/>
    <property type="evidence" value="ECO:0007669"/>
    <property type="project" value="TreeGrafter"/>
</dbReference>
<accession>A0A3B4UDD1</accession>
<comment type="subcellular location">
    <subcellularLocation>
        <location evidence="1">Membrane</location>
    </subcellularLocation>
</comment>
<organism evidence="6 7">
    <name type="scientific">Seriola dumerili</name>
    <name type="common">Greater amberjack</name>
    <name type="synonym">Caranx dumerili</name>
    <dbReference type="NCBI Taxonomy" id="41447"/>
    <lineage>
        <taxon>Eukaryota</taxon>
        <taxon>Metazoa</taxon>
        <taxon>Chordata</taxon>
        <taxon>Craniata</taxon>
        <taxon>Vertebrata</taxon>
        <taxon>Euteleostomi</taxon>
        <taxon>Actinopterygii</taxon>
        <taxon>Neopterygii</taxon>
        <taxon>Teleostei</taxon>
        <taxon>Neoteleostei</taxon>
        <taxon>Acanthomorphata</taxon>
        <taxon>Carangaria</taxon>
        <taxon>Carangiformes</taxon>
        <taxon>Carangidae</taxon>
        <taxon>Seriola</taxon>
    </lineage>
</organism>
<dbReference type="InterPro" id="IPR013106">
    <property type="entry name" value="Ig_V-set"/>
</dbReference>
<dbReference type="GO" id="GO:0005886">
    <property type="term" value="C:plasma membrane"/>
    <property type="evidence" value="ECO:0007669"/>
    <property type="project" value="TreeGrafter"/>
</dbReference>
<dbReference type="InterPro" id="IPR013783">
    <property type="entry name" value="Ig-like_fold"/>
</dbReference>
<dbReference type="InterPro" id="IPR050671">
    <property type="entry name" value="CD300_family_receptors"/>
</dbReference>
<evidence type="ECO:0000313" key="7">
    <source>
        <dbReference type="Proteomes" id="UP000261420"/>
    </source>
</evidence>
<dbReference type="SMART" id="SM00409">
    <property type="entry name" value="IG"/>
    <property type="match status" value="2"/>
</dbReference>
<feature type="domain" description="Immunoglobulin" evidence="5">
    <location>
        <begin position="29"/>
        <end position="127"/>
    </location>
</feature>
<keyword evidence="7" id="KW-1185">Reference proteome</keyword>
<evidence type="ECO:0000256" key="1">
    <source>
        <dbReference type="ARBA" id="ARBA00004370"/>
    </source>
</evidence>
<protein>
    <recommendedName>
        <fullName evidence="5">Immunoglobulin domain-containing protein</fullName>
    </recommendedName>
</protein>
<keyword evidence="4" id="KW-0732">Signal</keyword>
<dbReference type="InterPro" id="IPR036179">
    <property type="entry name" value="Ig-like_dom_sf"/>
</dbReference>
<proteinExistence type="predicted"/>
<reference evidence="6" key="2">
    <citation type="submission" date="2025-09" db="UniProtKB">
        <authorList>
            <consortium name="Ensembl"/>
        </authorList>
    </citation>
    <scope>IDENTIFICATION</scope>
</reference>
<dbReference type="PANTHER" id="PTHR11860">
    <property type="entry name" value="POLYMERIC-IMMUNOGLOBULIN RECEPTOR"/>
    <property type="match status" value="1"/>
</dbReference>
<dbReference type="Ensembl" id="ENSSDUT00000016002.1">
    <property type="protein sequence ID" value="ENSSDUP00000015715.1"/>
    <property type="gene ID" value="ENSSDUG00000011464.1"/>
</dbReference>
<dbReference type="Gene3D" id="2.60.40.10">
    <property type="entry name" value="Immunoglobulins"/>
    <property type="match status" value="2"/>
</dbReference>
<dbReference type="Proteomes" id="UP000261420">
    <property type="component" value="Unplaced"/>
</dbReference>
<evidence type="ECO:0000259" key="5">
    <source>
        <dbReference type="SMART" id="SM00409"/>
    </source>
</evidence>
<dbReference type="SUPFAM" id="SSF48726">
    <property type="entry name" value="Immunoglobulin"/>
    <property type="match status" value="2"/>
</dbReference>
<evidence type="ECO:0000256" key="2">
    <source>
        <dbReference type="ARBA" id="ARBA00022692"/>
    </source>
</evidence>
<dbReference type="Pfam" id="PF07686">
    <property type="entry name" value="V-set"/>
    <property type="match status" value="1"/>
</dbReference>
<evidence type="ECO:0000256" key="3">
    <source>
        <dbReference type="ARBA" id="ARBA00023136"/>
    </source>
</evidence>
<sequence>PQKRLWLLIVSVKMLYCVLVAGVHSVNTVSKVSVKAGDSITIPCLYGPQYMNHVKYLCKGSHWSSCSYAVKTNQPRSSGKFSISDDKKQRIFTMTIKDLTNTDTDYWCVVEINGGADDGQNFHLSVTTGKTPLKHISKHFLSVDHLEITGFIGESINISCYYSNSGEKRWCRLGMNCVTGSSGSIDGTSVTISATVPNVFTVTMSGLKTESSGWYYCVKGELQMPVHVTVTEKPTTSKYYIISIKYMFVKKFSSKYFK</sequence>
<dbReference type="AlphaFoldDB" id="A0A3B4UDD1"/>
<dbReference type="InterPro" id="IPR003599">
    <property type="entry name" value="Ig_sub"/>
</dbReference>
<feature type="signal peptide" evidence="4">
    <location>
        <begin position="1"/>
        <end position="25"/>
    </location>
</feature>
<feature type="domain" description="Immunoglobulin" evidence="5">
    <location>
        <begin position="145"/>
        <end position="231"/>
    </location>
</feature>
<name>A0A3B4UDD1_SERDU</name>
<dbReference type="PANTHER" id="PTHR11860:SF118">
    <property type="entry name" value="CMRF35-LIKE MOLECULE 3-RELATED"/>
    <property type="match status" value="1"/>
</dbReference>
<feature type="chain" id="PRO_5017338769" description="Immunoglobulin domain-containing protein" evidence="4">
    <location>
        <begin position="26"/>
        <end position="258"/>
    </location>
</feature>
<evidence type="ECO:0000313" key="6">
    <source>
        <dbReference type="Ensembl" id="ENSSDUP00000015715.1"/>
    </source>
</evidence>
<keyword evidence="2" id="KW-0812">Transmembrane</keyword>
<dbReference type="OMA" id="ITINCRY"/>
<evidence type="ECO:0000256" key="4">
    <source>
        <dbReference type="SAM" id="SignalP"/>
    </source>
</evidence>
<keyword evidence="3" id="KW-0472">Membrane</keyword>
<dbReference type="GeneTree" id="ENSGT00950000182977"/>
<reference evidence="6" key="1">
    <citation type="submission" date="2025-08" db="UniProtKB">
        <authorList>
            <consortium name="Ensembl"/>
        </authorList>
    </citation>
    <scope>IDENTIFICATION</scope>
</reference>